<organism evidence="10 11">
    <name type="scientific">Sulfurospirillum halorespirans DSM 13726</name>
    <dbReference type="NCBI Taxonomy" id="1193502"/>
    <lineage>
        <taxon>Bacteria</taxon>
        <taxon>Pseudomonadati</taxon>
        <taxon>Campylobacterota</taxon>
        <taxon>Epsilonproteobacteria</taxon>
        <taxon>Campylobacterales</taxon>
        <taxon>Sulfurospirillaceae</taxon>
        <taxon>Sulfurospirillum</taxon>
    </lineage>
</organism>
<dbReference type="GO" id="GO:0005886">
    <property type="term" value="C:plasma membrane"/>
    <property type="evidence" value="ECO:0007669"/>
    <property type="project" value="UniProtKB-SubCell"/>
</dbReference>
<dbReference type="InterPro" id="IPR001172">
    <property type="entry name" value="FliN_T3SS_HrcQb"/>
</dbReference>
<dbReference type="GO" id="GO:0071973">
    <property type="term" value="P:bacterial-type flagellum-dependent cell motility"/>
    <property type="evidence" value="ECO:0007669"/>
    <property type="project" value="InterPro"/>
</dbReference>
<feature type="domain" description="Flagellar motor switch protein FliN-like C-terminal" evidence="9">
    <location>
        <begin position="207"/>
        <end position="276"/>
    </location>
</feature>
<keyword evidence="10" id="KW-0282">Flagellum</keyword>
<evidence type="ECO:0000256" key="1">
    <source>
        <dbReference type="ARBA" id="ARBA00004413"/>
    </source>
</evidence>
<dbReference type="PATRIC" id="fig|1193502.14.peg.391"/>
<dbReference type="NCBIfam" id="TIGR02480">
    <property type="entry name" value="fliN"/>
    <property type="match status" value="1"/>
</dbReference>
<evidence type="ECO:0000256" key="8">
    <source>
        <dbReference type="ARBA" id="ARBA00025044"/>
    </source>
</evidence>
<dbReference type="NCBIfam" id="NF006272">
    <property type="entry name" value="PRK08432.1"/>
    <property type="match status" value="1"/>
</dbReference>
<accession>A0A1D7TGW9</accession>
<dbReference type="InterPro" id="IPR051469">
    <property type="entry name" value="FliN/MopA/SpaO"/>
</dbReference>
<dbReference type="Gene3D" id="2.30.330.10">
    <property type="entry name" value="SpoA-like"/>
    <property type="match status" value="1"/>
</dbReference>
<dbReference type="SUPFAM" id="SSF101801">
    <property type="entry name" value="Surface presentation of antigens (SPOA)"/>
    <property type="match status" value="1"/>
</dbReference>
<evidence type="ECO:0000256" key="5">
    <source>
        <dbReference type="ARBA" id="ARBA00022500"/>
    </source>
</evidence>
<dbReference type="AlphaFoldDB" id="A0A1D7TGW9"/>
<dbReference type="PANTHER" id="PTHR43484">
    <property type="match status" value="1"/>
</dbReference>
<evidence type="ECO:0000256" key="2">
    <source>
        <dbReference type="ARBA" id="ARBA00009226"/>
    </source>
</evidence>
<proteinExistence type="inferred from homology"/>
<keyword evidence="4" id="KW-1003">Cell membrane</keyword>
<dbReference type="InterPro" id="IPR012826">
    <property type="entry name" value="FliN"/>
</dbReference>
<comment type="function">
    <text evidence="8">FliM is one of three proteins (FliG, FliN, FliM) that forms the rotor-mounted switch complex (C ring), located at the base of the basal body. This complex interacts with the CheY and CheZ chemotaxis proteins, in addition to contacting components of the motor that determine the direction of flagellar rotation.</text>
</comment>
<dbReference type="GO" id="GO:0009425">
    <property type="term" value="C:bacterial-type flagellum basal body"/>
    <property type="evidence" value="ECO:0007669"/>
    <property type="project" value="InterPro"/>
</dbReference>
<sequence>MNNTFVQLLQQEVISTIEGLTGIAPTVELNSEESGESKLKLSPPLAKLDVTVGGELRGRMCVTIATSIATAIGDMMLGGEGDEKEEMDAEDLDATKEIISNILSSFSRSLGSQKNMPKLDFDIDSIEYIDANSQIDFKGYEKLFIYNLAVHNSHDTIAFAITHELIPLIGEEIAPSFASDEREEYTYEEPKKVIMGISPEELSNIELIKDVRLPIRVRIGSKKMLLKDVLSMDIGSVIELDQLANDPLEILVGDKVIAMGEVVIVDGNFGVQIGEIGTKRERLEKLR</sequence>
<evidence type="ECO:0000256" key="7">
    <source>
        <dbReference type="ARBA" id="ARBA00023136"/>
    </source>
</evidence>
<dbReference type="InterPro" id="IPR001543">
    <property type="entry name" value="FliN-like_C"/>
</dbReference>
<comment type="similarity">
    <text evidence="2">Belongs to the FliN/MopA/SpaO family.</text>
</comment>
<evidence type="ECO:0000256" key="6">
    <source>
        <dbReference type="ARBA" id="ARBA00022779"/>
    </source>
</evidence>
<reference evidence="11" key="1">
    <citation type="submission" date="2016-08" db="EMBL/GenBank/DDBJ databases">
        <title>Complete genome sequence of the organohalide-respiring Epsilonproteobacterium Sulfurospirillum halorespirans.</title>
        <authorList>
            <person name="Goris T."/>
            <person name="Zimmermann J."/>
            <person name="Schenz B."/>
            <person name="Lemos M."/>
            <person name="Hackermueller J."/>
            <person name="Diekert G."/>
        </authorList>
    </citation>
    <scope>NUCLEOTIDE SEQUENCE [LARGE SCALE GENOMIC DNA]</scope>
    <source>
        <strain>DSM 13726</strain>
        <strain evidence="11">PCE-M2</strain>
    </source>
</reference>
<dbReference type="Pfam" id="PF01052">
    <property type="entry name" value="FliMN_C"/>
    <property type="match status" value="1"/>
</dbReference>
<dbReference type="EMBL" id="CP017111">
    <property type="protein sequence ID" value="AOO64180.1"/>
    <property type="molecule type" value="Genomic_DNA"/>
</dbReference>
<keyword evidence="10" id="KW-0966">Cell projection</keyword>
<evidence type="ECO:0000256" key="4">
    <source>
        <dbReference type="ARBA" id="ARBA00022475"/>
    </source>
</evidence>
<dbReference type="InterPro" id="IPR028976">
    <property type="entry name" value="CheC-like_sf"/>
</dbReference>
<dbReference type="PANTHER" id="PTHR43484:SF1">
    <property type="entry name" value="FLAGELLAR MOTOR SWITCH PROTEIN FLIN"/>
    <property type="match status" value="1"/>
</dbReference>
<keyword evidence="10" id="KW-0969">Cilium</keyword>
<gene>
    <name evidence="10" type="ORF">SHALO_0383</name>
</gene>
<dbReference type="KEGG" id="shal:SHALO_0383"/>
<dbReference type="GO" id="GO:0003774">
    <property type="term" value="F:cytoskeletal motor activity"/>
    <property type="evidence" value="ECO:0007669"/>
    <property type="project" value="InterPro"/>
</dbReference>
<comment type="subcellular location">
    <subcellularLocation>
        <location evidence="1">Cell membrane</location>
        <topology evidence="1">Peripheral membrane protein</topology>
        <orientation evidence="1">Cytoplasmic side</orientation>
    </subcellularLocation>
</comment>
<protein>
    <recommendedName>
        <fullName evidence="3">Flagellar motor switch protein FliN</fullName>
    </recommendedName>
</protein>
<name>A0A1D7TGW9_9BACT</name>
<keyword evidence="11" id="KW-1185">Reference proteome</keyword>
<evidence type="ECO:0000256" key="3">
    <source>
        <dbReference type="ARBA" id="ARBA00021897"/>
    </source>
</evidence>
<keyword evidence="6" id="KW-0283">Flagellar rotation</keyword>
<keyword evidence="7" id="KW-0472">Membrane</keyword>
<keyword evidence="5" id="KW-0145">Chemotaxis</keyword>
<dbReference type="Gene3D" id="3.40.1550.10">
    <property type="entry name" value="CheC-like"/>
    <property type="match status" value="1"/>
</dbReference>
<dbReference type="RefSeq" id="WP_069477140.1">
    <property type="nucleotide sequence ID" value="NZ_CP017111.1"/>
</dbReference>
<evidence type="ECO:0000313" key="10">
    <source>
        <dbReference type="EMBL" id="AOO64180.1"/>
    </source>
</evidence>
<dbReference type="GO" id="GO:0006935">
    <property type="term" value="P:chemotaxis"/>
    <property type="evidence" value="ECO:0007669"/>
    <property type="project" value="UniProtKB-KW"/>
</dbReference>
<dbReference type="STRING" id="1193502.SHALO_0383"/>
<dbReference type="SUPFAM" id="SSF103039">
    <property type="entry name" value="CheC-like"/>
    <property type="match status" value="1"/>
</dbReference>
<evidence type="ECO:0000313" key="11">
    <source>
        <dbReference type="Proteomes" id="UP000094609"/>
    </source>
</evidence>
<dbReference type="InterPro" id="IPR036429">
    <property type="entry name" value="SpoA-like_sf"/>
</dbReference>
<dbReference type="PRINTS" id="PR00956">
    <property type="entry name" value="FLGMOTORFLIN"/>
</dbReference>
<dbReference type="Proteomes" id="UP000094609">
    <property type="component" value="Chromosome"/>
</dbReference>
<evidence type="ECO:0000259" key="9">
    <source>
        <dbReference type="Pfam" id="PF01052"/>
    </source>
</evidence>